<proteinExistence type="predicted"/>
<name>A0A0V1N1L7_9BILA</name>
<feature type="compositionally biased region" description="Basic and acidic residues" evidence="1">
    <location>
        <begin position="54"/>
        <end position="89"/>
    </location>
</feature>
<evidence type="ECO:0000313" key="3">
    <source>
        <dbReference type="Proteomes" id="UP000054843"/>
    </source>
</evidence>
<accession>A0A0V1N1L7</accession>
<dbReference type="EMBL" id="JYDO01000017">
    <property type="protein sequence ID" value="KRZ77715.1"/>
    <property type="molecule type" value="Genomic_DNA"/>
</dbReference>
<sequence>MHVPSVETRVEQTSGSIVLEKEETRAHVTATPVRDRKKGERPKIHWLCSIEWHLTDGHGGSKRDKEEEEKNKRKEEEKEKKEKDNKWPDQKNTSISSYLPCVRENLW</sequence>
<keyword evidence="3" id="KW-1185">Reference proteome</keyword>
<reference evidence="2 3" key="1">
    <citation type="submission" date="2015-01" db="EMBL/GenBank/DDBJ databases">
        <title>Evolution of Trichinella species and genotypes.</title>
        <authorList>
            <person name="Korhonen P.K."/>
            <person name="Edoardo P."/>
            <person name="Giuseppe L.R."/>
            <person name="Gasser R.B."/>
        </authorList>
    </citation>
    <scope>NUCLEOTIDE SEQUENCE [LARGE SCALE GENOMIC DNA]</scope>
    <source>
        <strain evidence="2">ISS1980</strain>
    </source>
</reference>
<comment type="caution">
    <text evidence="2">The sequence shown here is derived from an EMBL/GenBank/DDBJ whole genome shotgun (WGS) entry which is preliminary data.</text>
</comment>
<evidence type="ECO:0000256" key="1">
    <source>
        <dbReference type="SAM" id="MobiDB-lite"/>
    </source>
</evidence>
<feature type="region of interest" description="Disordered" evidence="1">
    <location>
        <begin position="54"/>
        <end position="107"/>
    </location>
</feature>
<feature type="region of interest" description="Disordered" evidence="1">
    <location>
        <begin position="1"/>
        <end position="40"/>
    </location>
</feature>
<dbReference type="Proteomes" id="UP000054843">
    <property type="component" value="Unassembled WGS sequence"/>
</dbReference>
<dbReference type="OrthoDB" id="10332631at2759"/>
<organism evidence="2 3">
    <name type="scientific">Trichinella papuae</name>
    <dbReference type="NCBI Taxonomy" id="268474"/>
    <lineage>
        <taxon>Eukaryota</taxon>
        <taxon>Metazoa</taxon>
        <taxon>Ecdysozoa</taxon>
        <taxon>Nematoda</taxon>
        <taxon>Enoplea</taxon>
        <taxon>Dorylaimia</taxon>
        <taxon>Trichinellida</taxon>
        <taxon>Trichinellidae</taxon>
        <taxon>Trichinella</taxon>
    </lineage>
</organism>
<protein>
    <submittedName>
        <fullName evidence="2">Uncharacterized protein</fullName>
    </submittedName>
</protein>
<evidence type="ECO:0000313" key="2">
    <source>
        <dbReference type="EMBL" id="KRZ77715.1"/>
    </source>
</evidence>
<gene>
    <name evidence="2" type="ORF">T10_8531</name>
</gene>
<dbReference type="AlphaFoldDB" id="A0A0V1N1L7"/>